<feature type="compositionally biased region" description="Basic and acidic residues" evidence="2">
    <location>
        <begin position="176"/>
        <end position="185"/>
    </location>
</feature>
<organism evidence="4">
    <name type="scientific">Siphoviridae sp. ctNnX9</name>
    <dbReference type="NCBI Taxonomy" id="2827859"/>
    <lineage>
        <taxon>Viruses</taxon>
        <taxon>Duplodnaviria</taxon>
        <taxon>Heunggongvirae</taxon>
        <taxon>Uroviricota</taxon>
        <taxon>Caudoviricetes</taxon>
    </lineage>
</organism>
<keyword evidence="3" id="KW-0812">Transmembrane</keyword>
<keyword evidence="3" id="KW-0472">Membrane</keyword>
<proteinExistence type="predicted"/>
<accession>A0A8S5TDK3</accession>
<evidence type="ECO:0000256" key="1">
    <source>
        <dbReference type="SAM" id="Coils"/>
    </source>
</evidence>
<feature type="transmembrane region" description="Helical" evidence="3">
    <location>
        <begin position="429"/>
        <end position="450"/>
    </location>
</feature>
<feature type="transmembrane region" description="Helical" evidence="3">
    <location>
        <begin position="307"/>
        <end position="331"/>
    </location>
</feature>
<feature type="region of interest" description="Disordered" evidence="2">
    <location>
        <begin position="176"/>
        <end position="198"/>
    </location>
</feature>
<reference evidence="4" key="1">
    <citation type="journal article" date="2021" name="Proc. Natl. Acad. Sci. U.S.A.">
        <title>A Catalog of Tens of Thousands of Viruses from Human Metagenomes Reveals Hidden Associations with Chronic Diseases.</title>
        <authorList>
            <person name="Tisza M.J."/>
            <person name="Buck C.B."/>
        </authorList>
    </citation>
    <scope>NUCLEOTIDE SEQUENCE</scope>
    <source>
        <strain evidence="4">CtNnX9</strain>
    </source>
</reference>
<evidence type="ECO:0000256" key="2">
    <source>
        <dbReference type="SAM" id="MobiDB-lite"/>
    </source>
</evidence>
<sequence>MAENNDVLSVSAVINGKDIETGANEFVAKIREMQSASEKATNEMADGFQFVKKVVEELAAVIDASGQKLSALSSSIGVGNTSGQFNELQEQVNSLLSKNTELKAKLEEVTRGLNTQGEAAQQTKTEFDNLGNATTKAGTSSAFKEAQEDVKAYESILKRLNTQLESLYEKEERLKKARSRIEDTKPSTAAGQQSKERRLEYNSEDLVETRDKIKNISNAIAETSANLEQSKQRMAQFANEAGNASTKTTALRTQLRNARQAVAELLLSGKQNTAEFGRAVNEANKLQAAFNKVSFAVSGKSLASNSFGMLATGIQGVTGAMTTYMGVAGLFTKDQKKLMEIQTKLQAVMSISMGVQQTLGVAVKISAMFDALKASALAAVNAEMAKNTAATAAQTAAQSVQTAATVAQTGATWGFVTALKAVKLAIKSIPVIGWVLAAISAVIGAATYIYSKMTELTDEEKRQKIYAEELNEAHKNLKQSYDSEMKTLGKQISQFDKLSKEYSNVKKTGESVDKFIKKNKGTFESWGVSIKNSADAENLFVKQTEAFKKAMHSRAKATALANVAADSYGEYMKNKMFTDQYENDFRTVGTGYLEMMRDEEGKLIKDADKQKEFINNAYAKRDAALHEYEYMTKQTEIEQKEYEEILKKAGIKEYLVADETGKSQAERQAEIRQKINEYLEEVERKHNDRLKEIYNLRNKLITNEGEKELDSIKRQRDQQMAENDKWLQDIAKKTRELEKFKHINASKSNNEATWEKTDMGKWNIKQWEEYVLKTQPKIRIDYEAMAKAISENASKSTEDAVNKILDKYYKTQRDRANKIKELKNDIEFLEKQLKIAEGERKAEIQKSLDDARRQLSDTESYRQEWNDYLSSYGTFLEKRKALEDKFAMESSGLDQSSPIYKKSKKEYEKSLQELTFDQMKKNLDWEAVFGDLSKMTKTMLDELEAKLQSIIKNGKDLSVESIKEITEKLKEVQSARSQYDTFGASLRKLSDARATKYARQATLEGFTVNGKNIYKAYQEAVAKGDVKQQEELKEQKNSYNKSFGDALKEASESTKEYIKAQYAAAEAQARVSATISGVAKAFKSVKNMLGAFGVKYSDSFNEGFEEFTKGLSEFADSFKDIDITNLGDLLSLTNPINDVALAVSAVAGTITGVIHTFEGLGKMLGFGADYSSYNSLKAAYQKISSIWDELISKKTEYINLSYGMEAKNAYDDVMSIVKADEQALRNLIKVRGESGASAGSHSINYRQNSWMTQENWSNVSRAVGKAINSVQDLQSLTAEELEKVKMSDADFWSKLDTETRDYYNKIINLGDTAEDTLDKLQQQLTATSFDSVYNDFTKLISNMDSSTRDFADNFTSYLKNAVIQTKLGEKYKDMLEEWYDEFAKSNEDGNISAGEVSKLQESYMQIVEKARNEAKNLQDIYGWSKSGSSSGSQTTSFTAMSADKGDELNGRFAAIQISNQSILDNLKTHFAQAETSTAEILEIQRTSASHLATIAKNTNELYQMNERLNQIERNTRRL</sequence>
<feature type="coiled-coil region" evidence="1">
    <location>
        <begin position="812"/>
        <end position="846"/>
    </location>
</feature>
<dbReference type="PANTHER" id="PTHR45615">
    <property type="entry name" value="MYOSIN HEAVY CHAIN, NON-MUSCLE"/>
    <property type="match status" value="1"/>
</dbReference>
<keyword evidence="3" id="KW-1133">Transmembrane helix</keyword>
<keyword evidence="1" id="KW-0175">Coiled coil</keyword>
<evidence type="ECO:0000313" key="4">
    <source>
        <dbReference type="EMBL" id="DAF61380.1"/>
    </source>
</evidence>
<protein>
    <submittedName>
        <fullName evidence="4">Tape measure domain protein</fullName>
    </submittedName>
</protein>
<dbReference type="PANTHER" id="PTHR45615:SF80">
    <property type="entry name" value="GRIP DOMAIN-CONTAINING PROTEIN"/>
    <property type="match status" value="1"/>
</dbReference>
<name>A0A8S5TDK3_9CAUD</name>
<feature type="coiled-coil region" evidence="1">
    <location>
        <begin position="668"/>
        <end position="729"/>
    </location>
</feature>
<evidence type="ECO:0000256" key="3">
    <source>
        <dbReference type="SAM" id="Phobius"/>
    </source>
</evidence>
<dbReference type="EMBL" id="BK032810">
    <property type="protein sequence ID" value="DAF61380.1"/>
    <property type="molecule type" value="Genomic_DNA"/>
</dbReference>